<reference evidence="3" key="1">
    <citation type="journal article" date="2014" name="Science">
        <title>Ancient hybridizations among the ancestral genomes of bread wheat.</title>
        <authorList>
            <consortium name="International Wheat Genome Sequencing Consortium,"/>
            <person name="Marcussen T."/>
            <person name="Sandve S.R."/>
            <person name="Heier L."/>
            <person name="Spannagl M."/>
            <person name="Pfeifer M."/>
            <person name="Jakobsen K.S."/>
            <person name="Wulff B.B."/>
            <person name="Steuernagel B."/>
            <person name="Mayer K.F."/>
            <person name="Olsen O.A."/>
        </authorList>
    </citation>
    <scope>NUCLEOTIDE SEQUENCE [LARGE SCALE GENOMIC DNA]</scope>
    <source>
        <strain evidence="3">cv. AL8/78</strain>
    </source>
</reference>
<reference evidence="2" key="4">
    <citation type="submission" date="2019-03" db="UniProtKB">
        <authorList>
            <consortium name="EnsemblPlants"/>
        </authorList>
    </citation>
    <scope>IDENTIFICATION</scope>
</reference>
<dbReference type="Pfam" id="PF25761">
    <property type="entry name" value="TPR_PATROL1"/>
    <property type="match status" value="1"/>
</dbReference>
<name>A0A452YNN9_AEGTS</name>
<evidence type="ECO:0000259" key="1">
    <source>
        <dbReference type="PROSITE" id="PS51259"/>
    </source>
</evidence>
<dbReference type="EnsemblPlants" id="AET1Gv20480400.1">
    <property type="protein sequence ID" value="AET1Gv20480400.1"/>
    <property type="gene ID" value="AET1Gv20480400"/>
</dbReference>
<dbReference type="AlphaFoldDB" id="A0A452YNN9"/>
<evidence type="ECO:0000313" key="2">
    <source>
        <dbReference type="EnsemblPlants" id="AET1Gv20480400.1"/>
    </source>
</evidence>
<dbReference type="InterPro" id="IPR057984">
    <property type="entry name" value="PATROL1_C"/>
</dbReference>
<dbReference type="Gramene" id="AET1Gv20480400.1">
    <property type="protein sequence ID" value="AET1Gv20480400.1"/>
    <property type="gene ID" value="AET1Gv20480400"/>
</dbReference>
<sequence>QICMEGFIWVLLDGGPSRAFLETDVNSMKDDLAMLKDLSIAEGQGRFSDVIEKEAKLAQ</sequence>
<dbReference type="STRING" id="200361.A0A452YNN9"/>
<accession>A0A452YNN9</accession>
<proteinExistence type="predicted"/>
<dbReference type="Proteomes" id="UP000015105">
    <property type="component" value="Chromosome 1D"/>
</dbReference>
<reference evidence="2" key="5">
    <citation type="journal article" date="2021" name="G3 (Bethesda)">
        <title>Aegilops tauschii genome assembly Aet v5.0 features greater sequence contiguity and improved annotation.</title>
        <authorList>
            <person name="Wang L."/>
            <person name="Zhu T."/>
            <person name="Rodriguez J.C."/>
            <person name="Deal K.R."/>
            <person name="Dubcovsky J."/>
            <person name="McGuire P.E."/>
            <person name="Lux T."/>
            <person name="Spannagl M."/>
            <person name="Mayer K.F.X."/>
            <person name="Baldrich P."/>
            <person name="Meyers B.C."/>
            <person name="Huo N."/>
            <person name="Gu Y.Q."/>
            <person name="Zhou H."/>
            <person name="Devos K.M."/>
            <person name="Bennetzen J.L."/>
            <person name="Unver T."/>
            <person name="Budak H."/>
            <person name="Gulick P.J."/>
            <person name="Galiba G."/>
            <person name="Kalapos B."/>
            <person name="Nelson D.R."/>
            <person name="Li P."/>
            <person name="You F.M."/>
            <person name="Luo M.C."/>
            <person name="Dvorak J."/>
        </authorList>
    </citation>
    <scope>NUCLEOTIDE SEQUENCE [LARGE SCALE GENOMIC DNA]</scope>
    <source>
        <strain evidence="2">cv. AL8/78</strain>
    </source>
</reference>
<dbReference type="PROSITE" id="PS51259">
    <property type="entry name" value="MHD2"/>
    <property type="match status" value="1"/>
</dbReference>
<feature type="domain" description="MHD2" evidence="1">
    <location>
        <begin position="1"/>
        <end position="59"/>
    </location>
</feature>
<keyword evidence="3" id="KW-1185">Reference proteome</keyword>
<dbReference type="InterPro" id="IPR008528">
    <property type="entry name" value="unc-13_homologue"/>
</dbReference>
<dbReference type="PANTHER" id="PTHR31280">
    <property type="entry name" value="PROTEIN UNC-13 HOMOLOG"/>
    <property type="match status" value="1"/>
</dbReference>
<reference evidence="2" key="3">
    <citation type="journal article" date="2017" name="Nature">
        <title>Genome sequence of the progenitor of the wheat D genome Aegilops tauschii.</title>
        <authorList>
            <person name="Luo M.C."/>
            <person name="Gu Y.Q."/>
            <person name="Puiu D."/>
            <person name="Wang H."/>
            <person name="Twardziok S.O."/>
            <person name="Deal K.R."/>
            <person name="Huo N."/>
            <person name="Zhu T."/>
            <person name="Wang L."/>
            <person name="Wang Y."/>
            <person name="McGuire P.E."/>
            <person name="Liu S."/>
            <person name="Long H."/>
            <person name="Ramasamy R.K."/>
            <person name="Rodriguez J.C."/>
            <person name="Van S.L."/>
            <person name="Yuan L."/>
            <person name="Wang Z."/>
            <person name="Xia Z."/>
            <person name="Xiao L."/>
            <person name="Anderson O.D."/>
            <person name="Ouyang S."/>
            <person name="Liang Y."/>
            <person name="Zimin A.V."/>
            <person name="Pertea G."/>
            <person name="Qi P."/>
            <person name="Bennetzen J.L."/>
            <person name="Dai X."/>
            <person name="Dawson M.W."/>
            <person name="Muller H.G."/>
            <person name="Kugler K."/>
            <person name="Rivarola-Duarte L."/>
            <person name="Spannagl M."/>
            <person name="Mayer K.F.X."/>
            <person name="Lu F.H."/>
            <person name="Bevan M.W."/>
            <person name="Leroy P."/>
            <person name="Li P."/>
            <person name="You F.M."/>
            <person name="Sun Q."/>
            <person name="Liu Z."/>
            <person name="Lyons E."/>
            <person name="Wicker T."/>
            <person name="Salzberg S.L."/>
            <person name="Devos K.M."/>
            <person name="Dvorak J."/>
        </authorList>
    </citation>
    <scope>NUCLEOTIDE SEQUENCE [LARGE SCALE GENOMIC DNA]</scope>
    <source>
        <strain evidence="2">cv. AL8/78</strain>
    </source>
</reference>
<evidence type="ECO:0000313" key="3">
    <source>
        <dbReference type="Proteomes" id="UP000015105"/>
    </source>
</evidence>
<organism evidence="2 3">
    <name type="scientific">Aegilops tauschii subsp. strangulata</name>
    <name type="common">Goatgrass</name>
    <dbReference type="NCBI Taxonomy" id="200361"/>
    <lineage>
        <taxon>Eukaryota</taxon>
        <taxon>Viridiplantae</taxon>
        <taxon>Streptophyta</taxon>
        <taxon>Embryophyta</taxon>
        <taxon>Tracheophyta</taxon>
        <taxon>Spermatophyta</taxon>
        <taxon>Magnoliopsida</taxon>
        <taxon>Liliopsida</taxon>
        <taxon>Poales</taxon>
        <taxon>Poaceae</taxon>
        <taxon>BOP clade</taxon>
        <taxon>Pooideae</taxon>
        <taxon>Triticodae</taxon>
        <taxon>Triticeae</taxon>
        <taxon>Triticinae</taxon>
        <taxon>Aegilops</taxon>
    </lineage>
</organism>
<reference evidence="3" key="2">
    <citation type="journal article" date="2017" name="Nat. Plants">
        <title>The Aegilops tauschii genome reveals multiple impacts of transposons.</title>
        <authorList>
            <person name="Zhao G."/>
            <person name="Zou C."/>
            <person name="Li K."/>
            <person name="Wang K."/>
            <person name="Li T."/>
            <person name="Gao L."/>
            <person name="Zhang X."/>
            <person name="Wang H."/>
            <person name="Yang Z."/>
            <person name="Liu X."/>
            <person name="Jiang W."/>
            <person name="Mao L."/>
            <person name="Kong X."/>
            <person name="Jiao Y."/>
            <person name="Jia J."/>
        </authorList>
    </citation>
    <scope>NUCLEOTIDE SEQUENCE [LARGE SCALE GENOMIC DNA]</scope>
    <source>
        <strain evidence="3">cv. AL8/78</strain>
    </source>
</reference>
<protein>
    <recommendedName>
        <fullName evidence="1">MHD2 domain-containing protein</fullName>
    </recommendedName>
</protein>
<dbReference type="InterPro" id="IPR014772">
    <property type="entry name" value="Munc13_dom-2"/>
</dbReference>
<dbReference type="PANTHER" id="PTHR31280:SF3">
    <property type="entry name" value="DNA TOPOISOMERASE 4 SUBUNIT B (DUF810)"/>
    <property type="match status" value="1"/>
</dbReference>